<sequence>MNKASDVLEILSKVKAALQRRGSKTIAGLGRTFRALDSYDGNKKVDSSEFNVGLRENGVELTQAESDALLTYFDKDGDGCVNFDEFLVGIRGELNERRKDIVLKAFLKFDKDCSGAITADDLSGVYRVDMHPKFKSGEMTEEEIFNEFLTNFGDKNKDGTVTKQEWLEYYAAVSANIDNDDHFILLMRNAWQLD</sequence>
<protein>
    <submittedName>
        <fullName evidence="5">EF hand family protein</fullName>
    </submittedName>
</protein>
<dbReference type="Pfam" id="PF13499">
    <property type="entry name" value="EF-hand_7"/>
    <property type="match status" value="2"/>
</dbReference>
<dbReference type="InterPro" id="IPR018247">
    <property type="entry name" value="EF_Hand_1_Ca_BS"/>
</dbReference>
<evidence type="ECO:0000313" key="5">
    <source>
        <dbReference type="EMBL" id="ADF30844.1"/>
    </source>
</evidence>
<dbReference type="EMBL" id="GU596434">
    <property type="protein sequence ID" value="ADF30844.1"/>
    <property type="molecule type" value="mRNA"/>
</dbReference>
<dbReference type="SUPFAM" id="SSF47473">
    <property type="entry name" value="EF-hand"/>
    <property type="match status" value="1"/>
</dbReference>
<dbReference type="AlphaFoldDB" id="D5KU20"/>
<feature type="domain" description="EF-hand" evidence="4">
    <location>
        <begin position="154"/>
        <end position="176"/>
    </location>
</feature>
<dbReference type="PROSITE" id="PS50222">
    <property type="entry name" value="EF_HAND_2"/>
    <property type="match status" value="3"/>
</dbReference>
<name>D5KU20_EUPAE</name>
<keyword evidence="2" id="KW-0677">Repeat</keyword>
<feature type="domain" description="EF-hand" evidence="4">
    <location>
        <begin position="97"/>
        <end position="132"/>
    </location>
</feature>
<dbReference type="SMART" id="SM00054">
    <property type="entry name" value="EFh"/>
    <property type="match status" value="3"/>
</dbReference>
<dbReference type="InterPro" id="IPR002048">
    <property type="entry name" value="EF_hand_dom"/>
</dbReference>
<dbReference type="InterPro" id="IPR051581">
    <property type="entry name" value="Ca-bind"/>
</dbReference>
<organism evidence="5">
    <name type="scientific">Euplotes aediculatus</name>
    <name type="common">Ciliate</name>
    <dbReference type="NCBI Taxonomy" id="5940"/>
    <lineage>
        <taxon>Eukaryota</taxon>
        <taxon>Sar</taxon>
        <taxon>Alveolata</taxon>
        <taxon>Ciliophora</taxon>
        <taxon>Intramacronucleata</taxon>
        <taxon>Spirotrichea</taxon>
        <taxon>Hypotrichia</taxon>
        <taxon>Euplotida</taxon>
        <taxon>Euplotidae</taxon>
        <taxon>Euplotes</taxon>
    </lineage>
</organism>
<evidence type="ECO:0000256" key="1">
    <source>
        <dbReference type="ARBA" id="ARBA00022723"/>
    </source>
</evidence>
<accession>D5KU20</accession>
<dbReference type="PROSITE" id="PS00018">
    <property type="entry name" value="EF_HAND_1"/>
    <property type="match status" value="3"/>
</dbReference>
<evidence type="ECO:0000256" key="3">
    <source>
        <dbReference type="ARBA" id="ARBA00022837"/>
    </source>
</evidence>
<dbReference type="InterPro" id="IPR011992">
    <property type="entry name" value="EF-hand-dom_pair"/>
</dbReference>
<dbReference type="Gene3D" id="1.10.238.10">
    <property type="entry name" value="EF-hand"/>
    <property type="match status" value="2"/>
</dbReference>
<dbReference type="PANTHER" id="PTHR34524:SF6">
    <property type="entry name" value="CALCYPHOSINE LIKE"/>
    <property type="match status" value="1"/>
</dbReference>
<keyword evidence="3" id="KW-0106">Calcium</keyword>
<keyword evidence="1" id="KW-0479">Metal-binding</keyword>
<dbReference type="GO" id="GO:0005509">
    <property type="term" value="F:calcium ion binding"/>
    <property type="evidence" value="ECO:0007669"/>
    <property type="project" value="InterPro"/>
</dbReference>
<dbReference type="PANTHER" id="PTHR34524">
    <property type="entry name" value="CALCYPHOSIN"/>
    <property type="match status" value="1"/>
</dbReference>
<proteinExistence type="evidence at transcript level"/>
<reference evidence="5" key="1">
    <citation type="submission" date="2010-02" db="EMBL/GenBank/DDBJ databases">
        <title>Identification of sexual maturation related gene in Euplotes aediculatus.</title>
        <authorList>
            <person name="Li J."/>
            <person name="Lv J."/>
            <person name="Liang X."/>
            <person name="Zhang X."/>
            <person name="Yang T."/>
        </authorList>
    </citation>
    <scope>NUCLEOTIDE SEQUENCE</scope>
</reference>
<feature type="domain" description="EF-hand" evidence="4">
    <location>
        <begin position="61"/>
        <end position="96"/>
    </location>
</feature>
<evidence type="ECO:0000259" key="4">
    <source>
        <dbReference type="PROSITE" id="PS50222"/>
    </source>
</evidence>
<dbReference type="CDD" id="cd00051">
    <property type="entry name" value="EFh"/>
    <property type="match status" value="1"/>
</dbReference>
<evidence type="ECO:0000256" key="2">
    <source>
        <dbReference type="ARBA" id="ARBA00022737"/>
    </source>
</evidence>